<dbReference type="RefSeq" id="WP_344782349.1">
    <property type="nucleotide sequence ID" value="NZ_BAABAF010000005.1"/>
</dbReference>
<dbReference type="InterPro" id="IPR000600">
    <property type="entry name" value="ROK"/>
</dbReference>
<dbReference type="InterPro" id="IPR049874">
    <property type="entry name" value="ROK_cs"/>
</dbReference>
<accession>A0ABP7GGE8</accession>
<gene>
    <name evidence="3" type="ORF">GCM10022240_15990</name>
</gene>
<dbReference type="InterPro" id="IPR036388">
    <property type="entry name" value="WH-like_DNA-bd_sf"/>
</dbReference>
<name>A0ABP7GGE8_9MICO</name>
<dbReference type="Gene3D" id="1.10.10.10">
    <property type="entry name" value="Winged helix-like DNA-binding domain superfamily/Winged helix DNA-binding domain"/>
    <property type="match status" value="1"/>
</dbReference>
<evidence type="ECO:0000313" key="3">
    <source>
        <dbReference type="EMBL" id="GAA3764505.1"/>
    </source>
</evidence>
<comment type="caution">
    <text evidence="3">The sequence shown here is derived from an EMBL/GenBank/DDBJ whole genome shotgun (WGS) entry which is preliminary data.</text>
</comment>
<organism evidence="3 4">
    <name type="scientific">Microbacterium kribbense</name>
    <dbReference type="NCBI Taxonomy" id="433645"/>
    <lineage>
        <taxon>Bacteria</taxon>
        <taxon>Bacillati</taxon>
        <taxon>Actinomycetota</taxon>
        <taxon>Actinomycetes</taxon>
        <taxon>Micrococcales</taxon>
        <taxon>Microbacteriaceae</taxon>
        <taxon>Microbacterium</taxon>
    </lineage>
</organism>
<sequence length="401" mass="40591">MSAPEARRSLATAESLLPAPSSPSTTVPGLRRHARQTAKVLPGHARTHNRALVLQTLFHDGAMSRADLSRRTALTRVTVSDLVAELIGDGFVAEKGVRAGVRPGKPAMLVDLDRTGHRIVAIDLSGPTAFTGGILTLDGAVVVRRDVRHPGAGGDVVRCVVDLARELAAEAGERVLGVGVGSPGIVDDAGVVLTAPNLGLVSCDLAGALRAALALPVTVAGDASAAVFAEYAFGGAGDDVMVVKIGRGVGSGLLSGGLPMLGRRFAAGEIGHVTVGTDGGPLCSCGKTGCLEAWISVPALTARLADAVGDEARAGVLRDAGERLGICLAPIVGALDLSEVILAGPADLLGGAFATTAAATLRTRTLAGVHEGIRVRMTEQGRDIVLRGAAVMVLSEQLGVS</sequence>
<reference evidence="4" key="1">
    <citation type="journal article" date="2019" name="Int. J. Syst. Evol. Microbiol.">
        <title>The Global Catalogue of Microorganisms (GCM) 10K type strain sequencing project: providing services to taxonomists for standard genome sequencing and annotation.</title>
        <authorList>
            <consortium name="The Broad Institute Genomics Platform"/>
            <consortium name="The Broad Institute Genome Sequencing Center for Infectious Disease"/>
            <person name="Wu L."/>
            <person name="Ma J."/>
        </authorList>
    </citation>
    <scope>NUCLEOTIDE SEQUENCE [LARGE SCALE GENOMIC DNA]</scope>
    <source>
        <strain evidence="4">JCM 16950</strain>
    </source>
</reference>
<protein>
    <submittedName>
        <fullName evidence="3">ROK family protein</fullName>
    </submittedName>
</protein>
<dbReference type="Proteomes" id="UP001500540">
    <property type="component" value="Unassembled WGS sequence"/>
</dbReference>
<dbReference type="InterPro" id="IPR036390">
    <property type="entry name" value="WH_DNA-bd_sf"/>
</dbReference>
<dbReference type="PANTHER" id="PTHR18964:SF149">
    <property type="entry name" value="BIFUNCTIONAL UDP-N-ACETYLGLUCOSAMINE 2-EPIMERASE_N-ACETYLMANNOSAMINE KINASE"/>
    <property type="match status" value="1"/>
</dbReference>
<comment type="similarity">
    <text evidence="1">Belongs to the ROK (NagC/XylR) family.</text>
</comment>
<dbReference type="InterPro" id="IPR043129">
    <property type="entry name" value="ATPase_NBD"/>
</dbReference>
<dbReference type="Pfam" id="PF00480">
    <property type="entry name" value="ROK"/>
    <property type="match status" value="1"/>
</dbReference>
<dbReference type="Gene3D" id="3.30.420.40">
    <property type="match status" value="2"/>
</dbReference>
<evidence type="ECO:0000256" key="2">
    <source>
        <dbReference type="SAM" id="MobiDB-lite"/>
    </source>
</evidence>
<evidence type="ECO:0000313" key="4">
    <source>
        <dbReference type="Proteomes" id="UP001500540"/>
    </source>
</evidence>
<feature type="region of interest" description="Disordered" evidence="2">
    <location>
        <begin position="1"/>
        <end position="44"/>
    </location>
</feature>
<dbReference type="SUPFAM" id="SSF53067">
    <property type="entry name" value="Actin-like ATPase domain"/>
    <property type="match status" value="1"/>
</dbReference>
<feature type="compositionally biased region" description="Low complexity" evidence="2">
    <location>
        <begin position="9"/>
        <end position="26"/>
    </location>
</feature>
<keyword evidence="4" id="KW-1185">Reference proteome</keyword>
<evidence type="ECO:0000256" key="1">
    <source>
        <dbReference type="ARBA" id="ARBA00006479"/>
    </source>
</evidence>
<dbReference type="EMBL" id="BAABAF010000005">
    <property type="protein sequence ID" value="GAA3764505.1"/>
    <property type="molecule type" value="Genomic_DNA"/>
</dbReference>
<dbReference type="PANTHER" id="PTHR18964">
    <property type="entry name" value="ROK (REPRESSOR, ORF, KINASE) FAMILY"/>
    <property type="match status" value="1"/>
</dbReference>
<dbReference type="PROSITE" id="PS01125">
    <property type="entry name" value="ROK"/>
    <property type="match status" value="1"/>
</dbReference>
<dbReference type="SUPFAM" id="SSF46785">
    <property type="entry name" value="Winged helix' DNA-binding domain"/>
    <property type="match status" value="1"/>
</dbReference>
<proteinExistence type="inferred from homology"/>